<feature type="compositionally biased region" description="Basic and acidic residues" evidence="3">
    <location>
        <begin position="911"/>
        <end position="922"/>
    </location>
</feature>
<protein>
    <submittedName>
        <fullName evidence="6">Interaptin-like</fullName>
    </submittedName>
</protein>
<feature type="region of interest" description="Disordered" evidence="3">
    <location>
        <begin position="890"/>
        <end position="930"/>
    </location>
</feature>
<organism evidence="5 6">
    <name type="scientific">Sesamum indicum</name>
    <name type="common">Oriental sesame</name>
    <name type="synonym">Sesamum orientale</name>
    <dbReference type="NCBI Taxonomy" id="4182"/>
    <lineage>
        <taxon>Eukaryota</taxon>
        <taxon>Viridiplantae</taxon>
        <taxon>Streptophyta</taxon>
        <taxon>Embryophyta</taxon>
        <taxon>Tracheophyta</taxon>
        <taxon>Spermatophyta</taxon>
        <taxon>Magnoliopsida</taxon>
        <taxon>eudicotyledons</taxon>
        <taxon>Gunneridae</taxon>
        <taxon>Pentapetalae</taxon>
        <taxon>asterids</taxon>
        <taxon>lamiids</taxon>
        <taxon>Lamiales</taxon>
        <taxon>Pedaliaceae</taxon>
        <taxon>Sesamum</taxon>
    </lineage>
</organism>
<dbReference type="GO" id="GO:0005200">
    <property type="term" value="F:structural constituent of cytoskeleton"/>
    <property type="evidence" value="ECO:0007669"/>
    <property type="project" value="TreeGrafter"/>
</dbReference>
<sequence>MARRRWKGSLMPFSTHIDPEKEEQLNWVKIETENQVKRILKLTKSLNYGNKERNLKKRLEVIQLIEDFQKQYESLYSLYEDLREKVKKKVGPGEDDCSSSYNSDSEAYYSSGEFNVRRSKISSYVPKFFGTDYNQDSDSSDLEDTILKDKLTSSSEVKRTMNPDLLSAFAKPLEFGEIVKDLKVQGEESEKMSQRLDQIKDLEVQVASLKLANSTLYMQKTKLEEHLKYSSDQIVQMNEKMTNRLAQIKDLEGHVASLKLENSTLYMQKRELEEHLEDSSDQIVQMNEKITSLEAQIVEFAATAKENECLVAQANDMQLQLTIVEHEKDDLEGRLEHESKQRSDQVKALWEQVNSLQQELASVNTQKEELELELKRKMKETSECLLQIEGLRNELMSNEKGVKDLELEIHTLSSKKSNLEEQVKKINHQMFQSNVEKEKLHGKISDLQIALSERENELSTEQKKSESCQNIMSMKTKSLTEEVENLRVKLDNMQNERNSLEVEFQNKQKQLQMELVREKHESTLSISQLEKMNAELINKVAYQQKTLLELEAVIRELKDENAEAQTKLAYCKSNFPILERKVDEMAEEFRKQCEDKYRMLSRRIRVAEQLQVENKEWYRKTRESYEQENKDLKERVERTENGLKTVKEMTLTANDMLTSLDSMALKFEECTANFLNRISKASCELKFAKDWAMRKNRALLHVKDDLDCLLAQLDDKEAEILVFREKFWKSENKVRELEKMMKEKEDAMLGFKEEKREAIRQLCVWIDYHRGRSDYYKKMVSEMKASRGRASCDLQPREIGEGSRKEMPKHRWRGSLKSFFGSHIDPEKDEELRGFKAEIDGKVLQILKLLKEEDDNDRKEPIANLIEDFHSHYQSLYARYDHLTGELRKKAHGNHGKDSSSSSSDSSDSDDSPRKKGKKSGEAENNFENHAVRVKQELEMALLEISELKRKLAVTTEEKEALHLEYQSALTKAQEAHSIMMETANEKQKELESLLSQKIESEAQLEKRVQEISEFLIQIESLKEELDNKNSELKRSTNENESLSSQVKDLELELSSLSNLKAELEEQVKGKSGEISNFLIQIETLKEDMENRIKEQQTTLEEKENLVLQVKDLNLELNSVRSMKNELEEQLRNKNVDLDQLQEEKTKLQIRSSDMERALIEKENELSTLLKKYEDGESEASSKIVALTADVNSLQERLDYLDAQKSEADVILEKKSGEISESLIQIEKLKEEISNQTADGEIVLEQKESLALQLKDLQLELETLRHQKSELEDQMSSKLDEENQLREEKGALENKISELEKTLLEKGNEVIAIQKSMEDVQTEASAQIAALTEQINSLQQQLELLHSEKSQLEMQIERGKLESTESLALAENQHTELVNKIMEQERRLKERDDAFIKLNEDYKQLEIQFQNCAESLKSSEKKIEEMTEQFHKDIDAKNQEVDQLEESIEDLKRDLEIKEDEISTLVENMRTTEVKQRLTSQKLRITEQLLGEKEENHLKRVEKLQEEQRLLEQRIVTLSGIIAAYKEAQVKLATEISDKVNGTLMGIDTFSMKFEEDYGHLESRIYEIVNELKVTKNWITGNNAEKDKLKKEVASLLQQLKDEKEHELLLTEKIGELEMELQKDEHERKSLTETMKQREQKMGELEKMIEERDEKMGELQRKMNEKDNGILSLGEEKREAIRQLCIWIDHQNNRYDDLKDMVLKAGGRRRQIAI</sequence>
<accession>A0A8M8USS1</accession>
<feature type="coiled-coil region" evidence="2">
    <location>
        <begin position="699"/>
        <end position="761"/>
    </location>
</feature>
<feature type="coiled-coil region" evidence="2">
    <location>
        <begin position="931"/>
        <end position="1468"/>
    </location>
</feature>
<dbReference type="PANTHER" id="PTHR47357">
    <property type="entry name" value="COP1-INTERACTIVE PROTEIN 1"/>
    <property type="match status" value="1"/>
</dbReference>
<dbReference type="GO" id="GO:0003779">
    <property type="term" value="F:actin binding"/>
    <property type="evidence" value="ECO:0007669"/>
    <property type="project" value="InterPro"/>
</dbReference>
<feature type="coiled-coil region" evidence="2">
    <location>
        <begin position="1579"/>
        <end position="1665"/>
    </location>
</feature>
<evidence type="ECO:0000313" key="6">
    <source>
        <dbReference type="RefSeq" id="XP_020546906.1"/>
    </source>
</evidence>
<evidence type="ECO:0000256" key="3">
    <source>
        <dbReference type="SAM" id="MobiDB-lite"/>
    </source>
</evidence>
<feature type="domain" description="NAB" evidence="4">
    <location>
        <begin position="816"/>
        <end position="887"/>
    </location>
</feature>
<dbReference type="Gene3D" id="1.10.287.1490">
    <property type="match status" value="1"/>
</dbReference>
<dbReference type="GO" id="GO:0005856">
    <property type="term" value="C:cytoskeleton"/>
    <property type="evidence" value="ECO:0007669"/>
    <property type="project" value="TreeGrafter"/>
</dbReference>
<evidence type="ECO:0000256" key="1">
    <source>
        <dbReference type="ARBA" id="ARBA00023054"/>
    </source>
</evidence>
<keyword evidence="1 2" id="KW-0175">Coiled coil</keyword>
<evidence type="ECO:0000259" key="4">
    <source>
        <dbReference type="PROSITE" id="PS51774"/>
    </source>
</evidence>
<dbReference type="GeneID" id="105179156"/>
<name>A0A8M8USS1_SESIN</name>
<dbReference type="RefSeq" id="XP_020546906.1">
    <property type="nucleotide sequence ID" value="XM_020691247.1"/>
</dbReference>
<feature type="coiled-coil region" evidence="2">
    <location>
        <begin position="540"/>
        <end position="649"/>
    </location>
</feature>
<gene>
    <name evidence="6" type="primary">LOC105179156</name>
</gene>
<evidence type="ECO:0000313" key="5">
    <source>
        <dbReference type="Proteomes" id="UP000504604"/>
    </source>
</evidence>
<dbReference type="PANTHER" id="PTHR47357:SF1">
    <property type="entry name" value="SPINDLE POLE BODY COMPONENT 110"/>
    <property type="match status" value="1"/>
</dbReference>
<dbReference type="Pfam" id="PF07765">
    <property type="entry name" value="KIP1"/>
    <property type="match status" value="2"/>
</dbReference>
<keyword evidence="5" id="KW-1185">Reference proteome</keyword>
<dbReference type="InterPro" id="IPR011684">
    <property type="entry name" value="NAB"/>
</dbReference>
<evidence type="ECO:0000256" key="2">
    <source>
        <dbReference type="SAM" id="Coils"/>
    </source>
</evidence>
<dbReference type="KEGG" id="sind:105179156"/>
<dbReference type="OrthoDB" id="2441647at2759"/>
<dbReference type="Proteomes" id="UP000504604">
    <property type="component" value="Unplaced"/>
</dbReference>
<reference evidence="6" key="1">
    <citation type="submission" date="2025-08" db="UniProtKB">
        <authorList>
            <consortium name="RefSeq"/>
        </authorList>
    </citation>
    <scope>IDENTIFICATION</scope>
</reference>
<feature type="coiled-coil region" evidence="2">
    <location>
        <begin position="269"/>
        <end position="510"/>
    </location>
</feature>
<feature type="domain" description="NAB" evidence="4">
    <location>
        <begin position="9"/>
        <end position="86"/>
    </location>
</feature>
<dbReference type="PROSITE" id="PS51774">
    <property type="entry name" value="NAB"/>
    <property type="match status" value="2"/>
</dbReference>
<proteinExistence type="predicted"/>
<dbReference type="Gene3D" id="1.20.5.1700">
    <property type="match status" value="1"/>
</dbReference>